<dbReference type="InterPro" id="IPR029033">
    <property type="entry name" value="His_PPase_superfam"/>
</dbReference>
<evidence type="ECO:0000256" key="1">
    <source>
        <dbReference type="ARBA" id="ARBA00022801"/>
    </source>
</evidence>
<keyword evidence="1 2" id="KW-0378">Hydrolase</keyword>
<dbReference type="SMART" id="SM00855">
    <property type="entry name" value="PGAM"/>
    <property type="match status" value="1"/>
</dbReference>
<dbReference type="InterPro" id="IPR051021">
    <property type="entry name" value="Mito_Ser/Thr_phosphatase"/>
</dbReference>
<evidence type="ECO:0000313" key="3">
    <source>
        <dbReference type="Proteomes" id="UP000244932"/>
    </source>
</evidence>
<dbReference type="EMBL" id="OMKW01000002">
    <property type="protein sequence ID" value="SPF29520.1"/>
    <property type="molecule type" value="Genomic_DNA"/>
</dbReference>
<dbReference type="EC" id="3.1.3.73" evidence="2"/>
<protein>
    <submittedName>
        <fullName evidence="2">Adenosylcobalamin/alpha-ribazole phosphatase</fullName>
        <ecNumber evidence="2">3.1.3.73</ecNumber>
    </submittedName>
</protein>
<accession>A0A2R8ABT4</accession>
<dbReference type="Gene3D" id="3.40.50.1240">
    <property type="entry name" value="Phosphoglycerate mutase-like"/>
    <property type="match status" value="1"/>
</dbReference>
<dbReference type="OrthoDB" id="280692at2"/>
<reference evidence="2 3" key="1">
    <citation type="submission" date="2018-03" db="EMBL/GenBank/DDBJ databases">
        <authorList>
            <person name="Keele B.F."/>
        </authorList>
    </citation>
    <scope>NUCLEOTIDE SEQUENCE [LARGE SCALE GENOMIC DNA]</scope>
    <source>
        <strain evidence="2 3">CeCT 8812</strain>
    </source>
</reference>
<dbReference type="AlphaFoldDB" id="A0A2R8ABT4"/>
<keyword evidence="3" id="KW-1185">Reference proteome</keyword>
<name>A0A2R8ABT4_9RHOB</name>
<proteinExistence type="predicted"/>
<evidence type="ECO:0000313" key="2">
    <source>
        <dbReference type="EMBL" id="SPF29520.1"/>
    </source>
</evidence>
<dbReference type="Proteomes" id="UP000244932">
    <property type="component" value="Unassembled WGS sequence"/>
</dbReference>
<dbReference type="GO" id="GO:0043755">
    <property type="term" value="F:alpha-ribazole phosphatase activity"/>
    <property type="evidence" value="ECO:0007669"/>
    <property type="project" value="UniProtKB-EC"/>
</dbReference>
<dbReference type="SUPFAM" id="SSF53254">
    <property type="entry name" value="Phosphoglycerate mutase-like"/>
    <property type="match status" value="1"/>
</dbReference>
<gene>
    <name evidence="2" type="primary">cobC</name>
    <name evidence="2" type="ORF">POI8812_01831</name>
</gene>
<dbReference type="Pfam" id="PF00300">
    <property type="entry name" value="His_Phos_1"/>
    <property type="match status" value="1"/>
</dbReference>
<dbReference type="PANTHER" id="PTHR20935">
    <property type="entry name" value="PHOSPHOGLYCERATE MUTASE-RELATED"/>
    <property type="match status" value="1"/>
</dbReference>
<dbReference type="PANTHER" id="PTHR20935:SF0">
    <property type="entry name" value="SERINE_THREONINE-PROTEIN PHOSPHATASE PGAM5, MITOCHONDRIAL"/>
    <property type="match status" value="1"/>
</dbReference>
<sequence>MAGITLVRHGQASFGAEDYDKLSPLGHMQAEWLGEYMTAHQMGFDRALRGDLRRHRETAEGIARAATVPQPGVDARLNELHFDALATEYIAATGSTAPTSRAEFLHHFPLMFARWAEDEISNDGESYEAFFARTNAVVDEAATMGGETLLVTSGGVIGMAIARVLGLDAVAAGNLLVNIHNASLHRLDLEEGQLRLSLFNASPHLDPQERRHARTHI</sequence>
<dbReference type="RefSeq" id="WP_108782209.1">
    <property type="nucleotide sequence ID" value="NZ_OMKW01000002.1"/>
</dbReference>
<dbReference type="InterPro" id="IPR013078">
    <property type="entry name" value="His_Pase_superF_clade-1"/>
</dbReference>
<dbReference type="CDD" id="cd07067">
    <property type="entry name" value="HP_PGM_like"/>
    <property type="match status" value="1"/>
</dbReference>
<organism evidence="2 3">
    <name type="scientific">Pontivivens insulae</name>
    <dbReference type="NCBI Taxonomy" id="1639689"/>
    <lineage>
        <taxon>Bacteria</taxon>
        <taxon>Pseudomonadati</taxon>
        <taxon>Pseudomonadota</taxon>
        <taxon>Alphaproteobacteria</taxon>
        <taxon>Rhodobacterales</taxon>
        <taxon>Paracoccaceae</taxon>
        <taxon>Pontivivens</taxon>
    </lineage>
</organism>